<evidence type="ECO:0000256" key="6">
    <source>
        <dbReference type="ARBA" id="ARBA00022989"/>
    </source>
</evidence>
<name>A0A6G9AWE1_9BACT</name>
<dbReference type="InterPro" id="IPR005702">
    <property type="entry name" value="Wzc-like_C"/>
</dbReference>
<gene>
    <name evidence="12" type="ORF">G8759_30605</name>
</gene>
<reference evidence="12 13" key="1">
    <citation type="submission" date="2020-03" db="EMBL/GenBank/DDBJ databases">
        <authorList>
            <person name="Kim M.K."/>
        </authorList>
    </citation>
    <scope>NUCLEOTIDE SEQUENCE [LARGE SCALE GENOMIC DNA]</scope>
    <source>
        <strain evidence="12 13">BT328</strain>
    </source>
</reference>
<keyword evidence="6 9" id="KW-1133">Transmembrane helix</keyword>
<keyword evidence="2" id="KW-1003">Cell membrane</keyword>
<keyword evidence="5" id="KW-0067">ATP-binding</keyword>
<evidence type="ECO:0000313" key="12">
    <source>
        <dbReference type="EMBL" id="QIP16684.1"/>
    </source>
</evidence>
<feature type="domain" description="Tyrosine-protein kinase G-rich" evidence="11">
    <location>
        <begin position="432"/>
        <end position="509"/>
    </location>
</feature>
<dbReference type="PANTHER" id="PTHR32309">
    <property type="entry name" value="TYROSINE-PROTEIN KINASE"/>
    <property type="match status" value="1"/>
</dbReference>
<sequence length="783" mass="87601">MSNQNNYAYAPYQVYEAENTPNLRMILMRYAQHWKWFVLSLLLTAGAAYAYLLYQTPIYKVQTSLLIKDDKKGLSEDNILKEMDIFTPKKVIENEMEILKSYALMDKVVSRLGLDVQYFHPTNTIKKEIYNESPIRVIVEKGRPILYETDLTITVEKPGSVRIDDAVYPVNQSIKTPYGRLRIFARDPLKPSAEPIIVRVSPRQKTVDGFLKRLTVDPSSKASTVLQMTLEDAVPQKGEAVLNELITEYNSAAIVDKNIVASNTLNFIEERLQLIAGELSTVEKGVESYKSAEGITDLSSQAAVFLETVKENDDQLNQATIQLGIIQDLERYVNSKSTERGVAPSALTISDPVLLGLVGKVSELELQRDQLSRTTTINNPLLQSLDSQIKATKESLSENIQNLKRTLSSTQSKLKSTNRQLEAQIRTIPTKERALVNITRQQSIKNNLYTYLLEKREETALSYASTVADSRTIDPPRSGSEPIKPVKSTIFLMFGLLGLVLPIGVLGARDALNNRISRRSDVEAISQVPILGEIVSSRNVDPLIMVSGQRSIIAEQIRALRTNLQFLRSNPTGSQVVMFTSSISGEGKSFLSLNLGASLALVDRPTVILEMDLRKPKIHSVLGITNTIGISNYLIQEATLDDVLQEIPGFPNYHIITCGPIPPNPAELLSSPALEQLFRELRERFAYVIVDSPPIGLVTDAQLIAPFVDATMFMVRHDHTPKAYLRMIDNLYKEHRFQRLNLILNAVGGGESYQYGYGYGYSNYGGYYEESNQVAKASARKRR</sequence>
<feature type="transmembrane region" description="Helical" evidence="9">
    <location>
        <begin position="490"/>
        <end position="508"/>
    </location>
</feature>
<feature type="domain" description="Polysaccharide chain length determinant N-terminal" evidence="10">
    <location>
        <begin position="23"/>
        <end position="111"/>
    </location>
</feature>
<evidence type="ECO:0000256" key="2">
    <source>
        <dbReference type="ARBA" id="ARBA00022475"/>
    </source>
</evidence>
<dbReference type="Pfam" id="PF13807">
    <property type="entry name" value="GNVR"/>
    <property type="match status" value="1"/>
</dbReference>
<evidence type="ECO:0000256" key="4">
    <source>
        <dbReference type="ARBA" id="ARBA00022741"/>
    </source>
</evidence>
<dbReference type="PANTHER" id="PTHR32309:SF13">
    <property type="entry name" value="FERRIC ENTEROBACTIN TRANSPORT PROTEIN FEPE"/>
    <property type="match status" value="1"/>
</dbReference>
<dbReference type="NCBIfam" id="TIGR01007">
    <property type="entry name" value="eps_fam"/>
    <property type="match status" value="1"/>
</dbReference>
<evidence type="ECO:0000313" key="13">
    <source>
        <dbReference type="Proteomes" id="UP000501802"/>
    </source>
</evidence>
<evidence type="ECO:0000256" key="8">
    <source>
        <dbReference type="SAM" id="Coils"/>
    </source>
</evidence>
<evidence type="ECO:0000256" key="9">
    <source>
        <dbReference type="SAM" id="Phobius"/>
    </source>
</evidence>
<keyword evidence="13" id="KW-1185">Reference proteome</keyword>
<dbReference type="Proteomes" id="UP000501802">
    <property type="component" value="Chromosome"/>
</dbReference>
<evidence type="ECO:0000259" key="10">
    <source>
        <dbReference type="Pfam" id="PF02706"/>
    </source>
</evidence>
<dbReference type="InterPro" id="IPR027417">
    <property type="entry name" value="P-loop_NTPase"/>
</dbReference>
<dbReference type="EMBL" id="CP050063">
    <property type="protein sequence ID" value="QIP16684.1"/>
    <property type="molecule type" value="Genomic_DNA"/>
</dbReference>
<accession>A0A6G9AWE1</accession>
<dbReference type="RefSeq" id="WP_167216809.1">
    <property type="nucleotide sequence ID" value="NZ_CP050063.1"/>
</dbReference>
<dbReference type="AlphaFoldDB" id="A0A6G9AWE1"/>
<evidence type="ECO:0000256" key="3">
    <source>
        <dbReference type="ARBA" id="ARBA00022692"/>
    </source>
</evidence>
<dbReference type="Pfam" id="PF02706">
    <property type="entry name" value="Wzz"/>
    <property type="match status" value="1"/>
</dbReference>
<dbReference type="SUPFAM" id="SSF52540">
    <property type="entry name" value="P-loop containing nucleoside triphosphate hydrolases"/>
    <property type="match status" value="1"/>
</dbReference>
<dbReference type="GO" id="GO:0005524">
    <property type="term" value="F:ATP binding"/>
    <property type="evidence" value="ECO:0007669"/>
    <property type="project" value="UniProtKB-KW"/>
</dbReference>
<dbReference type="InterPro" id="IPR032807">
    <property type="entry name" value="GNVR"/>
</dbReference>
<dbReference type="CDD" id="cd05387">
    <property type="entry name" value="BY-kinase"/>
    <property type="match status" value="1"/>
</dbReference>
<feature type="coiled-coil region" evidence="8">
    <location>
        <begin position="393"/>
        <end position="420"/>
    </location>
</feature>
<keyword evidence="7 9" id="KW-0472">Membrane</keyword>
<evidence type="ECO:0000256" key="7">
    <source>
        <dbReference type="ARBA" id="ARBA00023136"/>
    </source>
</evidence>
<proteinExistence type="predicted"/>
<keyword evidence="4" id="KW-0547">Nucleotide-binding</keyword>
<comment type="subcellular location">
    <subcellularLocation>
        <location evidence="1">Cell membrane</location>
        <topology evidence="1">Multi-pass membrane protein</topology>
    </subcellularLocation>
</comment>
<evidence type="ECO:0000259" key="11">
    <source>
        <dbReference type="Pfam" id="PF13807"/>
    </source>
</evidence>
<dbReference type="InterPro" id="IPR050445">
    <property type="entry name" value="Bact_polysacc_biosynth/exp"/>
</dbReference>
<keyword evidence="3 9" id="KW-0812">Transmembrane</keyword>
<evidence type="ECO:0000256" key="1">
    <source>
        <dbReference type="ARBA" id="ARBA00004651"/>
    </source>
</evidence>
<keyword evidence="12" id="KW-0418">Kinase</keyword>
<dbReference type="GO" id="GO:0004715">
    <property type="term" value="F:non-membrane spanning protein tyrosine kinase activity"/>
    <property type="evidence" value="ECO:0007669"/>
    <property type="project" value="UniProtKB-EC"/>
</dbReference>
<dbReference type="GO" id="GO:0005886">
    <property type="term" value="C:plasma membrane"/>
    <property type="evidence" value="ECO:0007669"/>
    <property type="project" value="UniProtKB-SubCell"/>
</dbReference>
<feature type="transmembrane region" description="Helical" evidence="9">
    <location>
        <begin position="34"/>
        <end position="54"/>
    </location>
</feature>
<keyword evidence="8" id="KW-0175">Coiled coil</keyword>
<dbReference type="EC" id="2.7.10.2" evidence="12"/>
<dbReference type="KEGG" id="spib:G8759_30605"/>
<keyword evidence="12" id="KW-0808">Transferase</keyword>
<evidence type="ECO:0000256" key="5">
    <source>
        <dbReference type="ARBA" id="ARBA00022840"/>
    </source>
</evidence>
<protein>
    <submittedName>
        <fullName evidence="12">Polysaccharide biosynthesis tyrosine autokinase</fullName>
        <ecNumber evidence="12">2.7.10.2</ecNumber>
    </submittedName>
</protein>
<organism evidence="12 13">
    <name type="scientific">Spirosoma aureum</name>
    <dbReference type="NCBI Taxonomy" id="2692134"/>
    <lineage>
        <taxon>Bacteria</taxon>
        <taxon>Pseudomonadati</taxon>
        <taxon>Bacteroidota</taxon>
        <taxon>Cytophagia</taxon>
        <taxon>Cytophagales</taxon>
        <taxon>Cytophagaceae</taxon>
        <taxon>Spirosoma</taxon>
    </lineage>
</organism>
<dbReference type="Gene3D" id="3.40.50.300">
    <property type="entry name" value="P-loop containing nucleotide triphosphate hydrolases"/>
    <property type="match status" value="1"/>
</dbReference>
<dbReference type="InterPro" id="IPR003856">
    <property type="entry name" value="LPS_length_determ_N"/>
</dbReference>